<keyword evidence="5 8" id="KW-0472">Membrane</keyword>
<dbReference type="AlphaFoldDB" id="A0AA47N089"/>
<dbReference type="PANTHER" id="PTHR24240">
    <property type="entry name" value="OPSIN"/>
    <property type="match status" value="1"/>
</dbReference>
<dbReference type="SUPFAM" id="SSF81321">
    <property type="entry name" value="Family A G protein-coupled receptor-like"/>
    <property type="match status" value="1"/>
</dbReference>
<dbReference type="Proteomes" id="UP001174136">
    <property type="component" value="Unassembled WGS sequence"/>
</dbReference>
<evidence type="ECO:0000259" key="9">
    <source>
        <dbReference type="PROSITE" id="PS50262"/>
    </source>
</evidence>
<feature type="transmembrane region" description="Helical" evidence="8">
    <location>
        <begin position="82"/>
        <end position="104"/>
    </location>
</feature>
<dbReference type="GO" id="GO:0016020">
    <property type="term" value="C:membrane"/>
    <property type="evidence" value="ECO:0007669"/>
    <property type="project" value="UniProtKB-SubCell"/>
</dbReference>
<dbReference type="InterPro" id="IPR050125">
    <property type="entry name" value="GPCR_opsins"/>
</dbReference>
<comment type="caution">
    <text evidence="10">The sequence shown here is derived from an EMBL/GenBank/DDBJ whole genome shotgun (WGS) entry which is preliminary data.</text>
</comment>
<keyword evidence="7" id="KW-0807">Transducer</keyword>
<proteinExistence type="predicted"/>
<feature type="transmembrane region" description="Helical" evidence="8">
    <location>
        <begin position="44"/>
        <end position="70"/>
    </location>
</feature>
<dbReference type="InterPro" id="IPR017452">
    <property type="entry name" value="GPCR_Rhodpsn_7TM"/>
</dbReference>
<keyword evidence="11" id="KW-1185">Reference proteome</keyword>
<evidence type="ECO:0000256" key="4">
    <source>
        <dbReference type="ARBA" id="ARBA00023040"/>
    </source>
</evidence>
<evidence type="ECO:0000313" key="11">
    <source>
        <dbReference type="Proteomes" id="UP001174136"/>
    </source>
</evidence>
<dbReference type="GO" id="GO:0004930">
    <property type="term" value="F:G protein-coupled receptor activity"/>
    <property type="evidence" value="ECO:0007669"/>
    <property type="project" value="UniProtKB-KW"/>
</dbReference>
<feature type="domain" description="G-protein coupled receptors family 1 profile" evidence="9">
    <location>
        <begin position="62"/>
        <end position="124"/>
    </location>
</feature>
<dbReference type="InterPro" id="IPR000276">
    <property type="entry name" value="GPCR_Rhodpsn"/>
</dbReference>
<dbReference type="Gene3D" id="1.20.1070.10">
    <property type="entry name" value="Rhodopsin 7-helix transmembrane proteins"/>
    <property type="match status" value="1"/>
</dbReference>
<protein>
    <submittedName>
        <fullName evidence="10">Melanopsin-A</fullName>
    </submittedName>
</protein>
<gene>
    <name evidence="10" type="primary">opn4a_1</name>
    <name evidence="10" type="ORF">N1851_009710</name>
</gene>
<dbReference type="PROSITE" id="PS50262">
    <property type="entry name" value="G_PROTEIN_RECEP_F1_2"/>
    <property type="match status" value="1"/>
</dbReference>
<keyword evidence="4" id="KW-0297">G-protein coupled receptor</keyword>
<accession>A0AA47N089</accession>
<comment type="subcellular location">
    <subcellularLocation>
        <location evidence="1">Membrane</location>
        <topology evidence="1">Multi-pass membrane protein</topology>
    </subcellularLocation>
</comment>
<evidence type="ECO:0000256" key="1">
    <source>
        <dbReference type="ARBA" id="ARBA00004141"/>
    </source>
</evidence>
<dbReference type="Pfam" id="PF00001">
    <property type="entry name" value="7tm_1"/>
    <property type="match status" value="1"/>
</dbReference>
<sequence length="178" mass="19054">MYSEVGNASLLLAAAANASGGGGEEEEDLLASLGGQQRPLSRTGHAAVSVCLGTIMALGFVNNAVVLALFCRFRVLRTPVNVLLLNISVSDMLVCACGTTLSFASSLRARWLYGRRGCMWYGFVNSCFVGYKGVSHGHLFLCLDHTRIRGPHAHLRLGDLLEADLSRLVCSDKALVLL</sequence>
<evidence type="ECO:0000256" key="2">
    <source>
        <dbReference type="ARBA" id="ARBA00022692"/>
    </source>
</evidence>
<dbReference type="EMBL" id="JAOPHQ010001738">
    <property type="protein sequence ID" value="KAK0149539.1"/>
    <property type="molecule type" value="Genomic_DNA"/>
</dbReference>
<evidence type="ECO:0000256" key="5">
    <source>
        <dbReference type="ARBA" id="ARBA00023136"/>
    </source>
</evidence>
<keyword evidence="2 8" id="KW-0812">Transmembrane</keyword>
<name>A0AA47N089_MERPO</name>
<keyword evidence="3 8" id="KW-1133">Transmembrane helix</keyword>
<organism evidence="10 11">
    <name type="scientific">Merluccius polli</name>
    <name type="common">Benguela hake</name>
    <name type="synonym">Merluccius cadenati</name>
    <dbReference type="NCBI Taxonomy" id="89951"/>
    <lineage>
        <taxon>Eukaryota</taxon>
        <taxon>Metazoa</taxon>
        <taxon>Chordata</taxon>
        <taxon>Craniata</taxon>
        <taxon>Vertebrata</taxon>
        <taxon>Euteleostomi</taxon>
        <taxon>Actinopterygii</taxon>
        <taxon>Neopterygii</taxon>
        <taxon>Teleostei</taxon>
        <taxon>Neoteleostei</taxon>
        <taxon>Acanthomorphata</taxon>
        <taxon>Zeiogadaria</taxon>
        <taxon>Gadariae</taxon>
        <taxon>Gadiformes</taxon>
        <taxon>Gadoidei</taxon>
        <taxon>Merlucciidae</taxon>
        <taxon>Merluccius</taxon>
    </lineage>
</organism>
<evidence type="ECO:0000256" key="6">
    <source>
        <dbReference type="ARBA" id="ARBA00023170"/>
    </source>
</evidence>
<keyword evidence="6" id="KW-0675">Receptor</keyword>
<evidence type="ECO:0000256" key="7">
    <source>
        <dbReference type="ARBA" id="ARBA00023224"/>
    </source>
</evidence>
<reference evidence="10" key="1">
    <citation type="journal article" date="2023" name="Front. Mar. Sci.">
        <title>A new Merluccius polli reference genome to investigate the effects of global change in West African waters.</title>
        <authorList>
            <person name="Mateo J.L."/>
            <person name="Blanco-Fernandez C."/>
            <person name="Garcia-Vazquez E."/>
            <person name="Machado-Schiaffino G."/>
        </authorList>
    </citation>
    <scope>NUCLEOTIDE SEQUENCE</scope>
    <source>
        <strain evidence="10">C29</strain>
        <tissue evidence="10">Fin</tissue>
    </source>
</reference>
<evidence type="ECO:0000256" key="3">
    <source>
        <dbReference type="ARBA" id="ARBA00022989"/>
    </source>
</evidence>
<evidence type="ECO:0000256" key="8">
    <source>
        <dbReference type="SAM" id="Phobius"/>
    </source>
</evidence>
<evidence type="ECO:0000313" key="10">
    <source>
        <dbReference type="EMBL" id="KAK0149539.1"/>
    </source>
</evidence>